<dbReference type="AlphaFoldDB" id="A0AAN9S8P6"/>
<sequence>MRGSYLCRTVRASIPILVDCIHFVTIQIYVLYFFDDTRILSLLFHYVGRVKVKLFFHFPYVSSVFVFVRFLRNFGFWRDIGVVLCFDFQVNGFLPSSSISLNFYFLLFFFGISHQKYQREHKVLLLMDTKSIKDANGRFNKPMALTVTLTVASVEGRKVEDHSNREDDSDSNSLLPAPRGGMSRKSDKTYNKRKVQWNDRIGNKLVEVLEYVPSDVSDSDSEDEGGDSCFCSIM</sequence>
<organism evidence="3 4">
    <name type="scientific">Psophocarpus tetragonolobus</name>
    <name type="common">Winged bean</name>
    <name type="synonym">Dolichos tetragonolobus</name>
    <dbReference type="NCBI Taxonomy" id="3891"/>
    <lineage>
        <taxon>Eukaryota</taxon>
        <taxon>Viridiplantae</taxon>
        <taxon>Streptophyta</taxon>
        <taxon>Embryophyta</taxon>
        <taxon>Tracheophyta</taxon>
        <taxon>Spermatophyta</taxon>
        <taxon>Magnoliopsida</taxon>
        <taxon>eudicotyledons</taxon>
        <taxon>Gunneridae</taxon>
        <taxon>Pentapetalae</taxon>
        <taxon>rosids</taxon>
        <taxon>fabids</taxon>
        <taxon>Fabales</taxon>
        <taxon>Fabaceae</taxon>
        <taxon>Papilionoideae</taxon>
        <taxon>50 kb inversion clade</taxon>
        <taxon>NPAAA clade</taxon>
        <taxon>indigoferoid/millettioid clade</taxon>
        <taxon>Phaseoleae</taxon>
        <taxon>Psophocarpus</taxon>
    </lineage>
</organism>
<dbReference type="EMBL" id="JAYMYS010000005">
    <property type="protein sequence ID" value="KAK7391648.1"/>
    <property type="molecule type" value="Genomic_DNA"/>
</dbReference>
<keyword evidence="2" id="KW-0812">Transmembrane</keyword>
<dbReference type="PANTHER" id="PTHR33401">
    <property type="entry name" value="LIGHT-HARVESTING COMPLEX-LIKE PROTEIN OHP2, CHLOROPLASTIC"/>
    <property type="match status" value="1"/>
</dbReference>
<evidence type="ECO:0000256" key="2">
    <source>
        <dbReference type="SAM" id="Phobius"/>
    </source>
</evidence>
<feature type="region of interest" description="Disordered" evidence="1">
    <location>
        <begin position="158"/>
        <end position="191"/>
    </location>
</feature>
<evidence type="ECO:0000313" key="4">
    <source>
        <dbReference type="Proteomes" id="UP001386955"/>
    </source>
</evidence>
<evidence type="ECO:0000256" key="1">
    <source>
        <dbReference type="SAM" id="MobiDB-lite"/>
    </source>
</evidence>
<keyword evidence="2" id="KW-1133">Transmembrane helix</keyword>
<dbReference type="PANTHER" id="PTHR33401:SF2">
    <property type="entry name" value="OS03G0138400 PROTEIN"/>
    <property type="match status" value="1"/>
</dbReference>
<keyword evidence="4" id="KW-1185">Reference proteome</keyword>
<dbReference type="Proteomes" id="UP001386955">
    <property type="component" value="Unassembled WGS sequence"/>
</dbReference>
<accession>A0AAN9S8P6</accession>
<protein>
    <submittedName>
        <fullName evidence="3">Uncharacterized protein</fullName>
    </submittedName>
</protein>
<feature type="transmembrane region" description="Helical" evidence="2">
    <location>
        <begin position="92"/>
        <end position="112"/>
    </location>
</feature>
<keyword evidence="2" id="KW-0472">Membrane</keyword>
<feature type="transmembrane region" description="Helical" evidence="2">
    <location>
        <begin position="12"/>
        <end position="34"/>
    </location>
</feature>
<comment type="caution">
    <text evidence="3">The sequence shown here is derived from an EMBL/GenBank/DDBJ whole genome shotgun (WGS) entry which is preliminary data.</text>
</comment>
<evidence type="ECO:0000313" key="3">
    <source>
        <dbReference type="EMBL" id="KAK7391648.1"/>
    </source>
</evidence>
<proteinExistence type="predicted"/>
<name>A0AAN9S8P6_PSOTE</name>
<gene>
    <name evidence="3" type="ORF">VNO78_20065</name>
</gene>
<reference evidence="3 4" key="1">
    <citation type="submission" date="2024-01" db="EMBL/GenBank/DDBJ databases">
        <title>The genomes of 5 underutilized Papilionoideae crops provide insights into root nodulation and disease resistanc.</title>
        <authorList>
            <person name="Jiang F."/>
        </authorList>
    </citation>
    <scope>NUCLEOTIDE SEQUENCE [LARGE SCALE GENOMIC DNA]</scope>
    <source>
        <strain evidence="3">DUOXIRENSHENG_FW03</strain>
        <tissue evidence="3">Leaves</tissue>
    </source>
</reference>
<feature type="transmembrane region" description="Helical" evidence="2">
    <location>
        <begin position="54"/>
        <end position="72"/>
    </location>
</feature>